<dbReference type="Gene3D" id="1.10.3450.30">
    <property type="match status" value="1"/>
</dbReference>
<dbReference type="InterPro" id="IPR018544">
    <property type="entry name" value="KICS_2"/>
</dbReference>
<dbReference type="SUPFAM" id="SSF158548">
    <property type="entry name" value="FLJ32549 domain-like"/>
    <property type="match status" value="1"/>
</dbReference>
<name>A0A1I7XFT7_HETBA</name>
<proteinExistence type="predicted"/>
<dbReference type="WBParaSite" id="Hba_16600">
    <property type="protein sequence ID" value="Hba_16600"/>
    <property type="gene ID" value="Hba_16600"/>
</dbReference>
<dbReference type="InterPro" id="IPR038060">
    <property type="entry name" value="C12orf66-like_central_sf"/>
</dbReference>
<organism evidence="2 3">
    <name type="scientific">Heterorhabditis bacteriophora</name>
    <name type="common">Entomopathogenic nematode worm</name>
    <dbReference type="NCBI Taxonomy" id="37862"/>
    <lineage>
        <taxon>Eukaryota</taxon>
        <taxon>Metazoa</taxon>
        <taxon>Ecdysozoa</taxon>
        <taxon>Nematoda</taxon>
        <taxon>Chromadorea</taxon>
        <taxon>Rhabditida</taxon>
        <taxon>Rhabditina</taxon>
        <taxon>Rhabditomorpha</taxon>
        <taxon>Strongyloidea</taxon>
        <taxon>Heterorhabditidae</taxon>
        <taxon>Heterorhabditis</taxon>
    </lineage>
</organism>
<feature type="transmembrane region" description="Helical" evidence="1">
    <location>
        <begin position="263"/>
        <end position="288"/>
    </location>
</feature>
<dbReference type="Pfam" id="PF09404">
    <property type="entry name" value="C12orf66_like"/>
    <property type="match status" value="3"/>
</dbReference>
<keyword evidence="1" id="KW-1133">Transmembrane helix</keyword>
<evidence type="ECO:0000313" key="3">
    <source>
        <dbReference type="WBParaSite" id="Hba_16600"/>
    </source>
</evidence>
<accession>A0A1I7XFT7</accession>
<dbReference type="PANTHER" id="PTHR31581:SF1">
    <property type="entry name" value="KICSTOR SUBUNIT 2"/>
    <property type="match status" value="1"/>
</dbReference>
<dbReference type="AlphaFoldDB" id="A0A1I7XFT7"/>
<dbReference type="SUPFAM" id="SSF160651">
    <property type="entry name" value="FLJ32549 C-terminal domain-like"/>
    <property type="match status" value="1"/>
</dbReference>
<keyword evidence="2" id="KW-1185">Reference proteome</keyword>
<evidence type="ECO:0000313" key="2">
    <source>
        <dbReference type="Proteomes" id="UP000095283"/>
    </source>
</evidence>
<dbReference type="Proteomes" id="UP000095283">
    <property type="component" value="Unplaced"/>
</dbReference>
<dbReference type="GO" id="GO:1904262">
    <property type="term" value="P:negative regulation of TORC1 signaling"/>
    <property type="evidence" value="ECO:0007669"/>
    <property type="project" value="TreeGrafter"/>
</dbReference>
<dbReference type="GO" id="GO:0042149">
    <property type="term" value="P:cellular response to glucose starvation"/>
    <property type="evidence" value="ECO:0007669"/>
    <property type="project" value="TreeGrafter"/>
</dbReference>
<protein>
    <submittedName>
        <fullName evidence="3">Vacuolar fusion protein MON1 homolog</fullName>
    </submittedName>
</protein>
<dbReference type="GO" id="GO:0061462">
    <property type="term" value="P:protein localization to lysosome"/>
    <property type="evidence" value="ECO:0007669"/>
    <property type="project" value="TreeGrafter"/>
</dbReference>
<keyword evidence="1" id="KW-0472">Membrane</keyword>
<dbReference type="GO" id="GO:0034198">
    <property type="term" value="P:cellular response to amino acid starvation"/>
    <property type="evidence" value="ECO:0007669"/>
    <property type="project" value="TreeGrafter"/>
</dbReference>
<reference evidence="3" key="1">
    <citation type="submission" date="2016-11" db="UniProtKB">
        <authorList>
            <consortium name="WormBaseParasite"/>
        </authorList>
    </citation>
    <scope>IDENTIFICATION</scope>
</reference>
<sequence>MVSSETEEAAEITESYIVSVEQMSSSLAGTVGSATDVSAEISDPIFSLLEVEDVIQKYGILVEKFQFDQARELIDEYRYAKSKQVLISNSKDAAWATLLSTLAHIATCDKNYYLLSFLQPKAFFRKENALKNQYLQIRLDNLVLTALKYSYAINNISMLYDFRCSAPSTYRFAANDRVINWESMQSRGEKVLEMSSACHHHALSAMAHLFSEEIDILLLLISAQIHISNCRMFESLLQLKEIRERFDFWVRDLESLNPINKPVFLFFKLVLLFLLVYNLIALFLSLKYYRSVEKVPRNRLIHWLIQFYNLLMAKFSLYFTDVLGHYCSVDDIKTIHTIDNGFNFISNANQFLKKTGAVYLTIVMDRRDCKEDFYGLGYHRLDKRFTPGAPAEPLSGLSSRCPAVFKLPNPTDVHKQPQNQIFEKHQEYVASFINLCFPQGPVRHKYHYDAEHDYCLFGDLVEGNLYLVVLYAGRIPDRDTSVLGFIQEMTTALRGSKLFLALKNAAK</sequence>
<evidence type="ECO:0000256" key="1">
    <source>
        <dbReference type="SAM" id="Phobius"/>
    </source>
</evidence>
<dbReference type="PANTHER" id="PTHR31581">
    <property type="entry name" value="KICSTOR COMPLEX PROTEIN C12ORF66"/>
    <property type="match status" value="1"/>
</dbReference>
<keyword evidence="1" id="KW-0812">Transmembrane</keyword>